<accession>H8I680</accession>
<dbReference type="AlphaFoldDB" id="H8I680"/>
<dbReference type="KEGG" id="mez:Mtc_1987"/>
<dbReference type="HOGENOM" id="CLU_1105209_0_0_2"/>
<organism evidence="2 3">
    <name type="scientific">Methanocella conradii (strain DSM 24694 / JCM 17849 / CGMCC 1.5162 / HZ254)</name>
    <dbReference type="NCBI Taxonomy" id="1041930"/>
    <lineage>
        <taxon>Archaea</taxon>
        <taxon>Methanobacteriati</taxon>
        <taxon>Methanobacteriota</taxon>
        <taxon>Stenosarchaea group</taxon>
        <taxon>Methanomicrobia</taxon>
        <taxon>Methanocellales</taxon>
        <taxon>Methanocellaceae</taxon>
        <taxon>Methanocella</taxon>
    </lineage>
</organism>
<dbReference type="GeneID" id="11972140"/>
<keyword evidence="1" id="KW-0175">Coiled coil</keyword>
<evidence type="ECO:0000313" key="3">
    <source>
        <dbReference type="Proteomes" id="UP000005233"/>
    </source>
</evidence>
<dbReference type="RefSeq" id="WP_014406558.1">
    <property type="nucleotide sequence ID" value="NC_017034.1"/>
</dbReference>
<sequence length="251" mass="30036">MDDNKKQNIQNKIVYSGGIDSYNLSWENFYEKKNAIQYWHFKLISDDKKIPVLILGLFPNNKTYFPYIKKNMPIVVLNNLDNLEKGDLEHPILLGKLEKAHVYNIYDIPLFAYISFRTDDKIKYQFEAHLLDNKFVLVKGENPTEYLNIKNEREEKITNIQFDIEAYEDDIIFVFQEVYNLKESEINKLSKKLMDLEMNGKNENIEKEIEKIRKLHRIGKSKFEELKNALIERENLKDILAMMYNGEWHDW</sequence>
<dbReference type="SMR" id="H8I680"/>
<dbReference type="Proteomes" id="UP000005233">
    <property type="component" value="Chromosome"/>
</dbReference>
<evidence type="ECO:0000313" key="2">
    <source>
        <dbReference type="EMBL" id="AFD00727.1"/>
    </source>
</evidence>
<name>H8I680_METCZ</name>
<feature type="coiled-coil region" evidence="1">
    <location>
        <begin position="179"/>
        <end position="206"/>
    </location>
</feature>
<protein>
    <submittedName>
        <fullName evidence="2">Uncharacterized protein</fullName>
    </submittedName>
</protein>
<reference evidence="2 3" key="1">
    <citation type="journal article" date="2012" name="J. Bacteriol.">
        <title>Complete genome sequence of a thermophilic methanogen, Methanocella conradii HZ254, isolated from Chinese rice field soil.</title>
        <authorList>
            <person name="Lu Z."/>
            <person name="Lu Y."/>
        </authorList>
    </citation>
    <scope>NUCLEOTIDE SEQUENCE [LARGE SCALE GENOMIC DNA]</scope>
    <source>
        <strain evidence="3">DSM 24694 / JCM 17849 / CGMCC 1.5162 / HZ254</strain>
    </source>
</reference>
<keyword evidence="3" id="KW-1185">Reference proteome</keyword>
<dbReference type="EMBL" id="CP003243">
    <property type="protein sequence ID" value="AFD00727.1"/>
    <property type="molecule type" value="Genomic_DNA"/>
</dbReference>
<gene>
    <name evidence="2" type="ordered locus">Mtc_1987</name>
</gene>
<evidence type="ECO:0000256" key="1">
    <source>
        <dbReference type="SAM" id="Coils"/>
    </source>
</evidence>
<proteinExistence type="predicted"/>